<dbReference type="GO" id="GO:0015628">
    <property type="term" value="P:protein secretion by the type II secretion system"/>
    <property type="evidence" value="ECO:0007669"/>
    <property type="project" value="TreeGrafter"/>
</dbReference>
<evidence type="ECO:0000259" key="2">
    <source>
        <dbReference type="SMART" id="SM00278"/>
    </source>
</evidence>
<dbReference type="InterPro" id="IPR010994">
    <property type="entry name" value="RuvA_2-like"/>
</dbReference>
<dbReference type="GO" id="GO:0003677">
    <property type="term" value="F:DNA binding"/>
    <property type="evidence" value="ECO:0007669"/>
    <property type="project" value="InterPro"/>
</dbReference>
<evidence type="ECO:0000313" key="4">
    <source>
        <dbReference type="Proteomes" id="UP000238650"/>
    </source>
</evidence>
<proteinExistence type="predicted"/>
<feature type="domain" description="Helix-hairpin-helix DNA-binding motif class 1" evidence="2">
    <location>
        <begin position="132"/>
        <end position="151"/>
    </location>
</feature>
<dbReference type="InterPro" id="IPR003583">
    <property type="entry name" value="Hlx-hairpin-Hlx_DNA-bd_motif"/>
</dbReference>
<dbReference type="AlphaFoldDB" id="A0A2S9QRV0"/>
<comment type="caution">
    <text evidence="3">The sequence shown here is derived from an EMBL/GenBank/DDBJ whole genome shotgun (WGS) entry which is preliminary data.</text>
</comment>
<dbReference type="SUPFAM" id="SSF47781">
    <property type="entry name" value="RuvA domain 2-like"/>
    <property type="match status" value="1"/>
</dbReference>
<keyword evidence="4" id="KW-1185">Reference proteome</keyword>
<name>A0A2S9QRV0_9MICO</name>
<feature type="region of interest" description="Disordered" evidence="1">
    <location>
        <begin position="1"/>
        <end position="26"/>
    </location>
</feature>
<evidence type="ECO:0000256" key="1">
    <source>
        <dbReference type="SAM" id="MobiDB-lite"/>
    </source>
</evidence>
<reference evidence="3 4" key="1">
    <citation type="journal article" date="2017" name="New Microbes New Infect">
        <title>Genome sequence of 'Leucobacter massiliensis' sp. nov. isolated from human pharynx after travel to the 2014 Hajj.</title>
        <authorList>
            <person name="Leangapichart T."/>
            <person name="Gautret P."/>
            <person name="Nguyen T.T."/>
            <person name="Armstrong N."/>
            <person name="Rolain J.M."/>
        </authorList>
    </citation>
    <scope>NUCLEOTIDE SEQUENCE [LARGE SCALE GENOMIC DNA]</scope>
    <source>
        <strain evidence="3 4">122RC15</strain>
    </source>
</reference>
<dbReference type="GO" id="GO:0015627">
    <property type="term" value="C:type II protein secretion system complex"/>
    <property type="evidence" value="ECO:0007669"/>
    <property type="project" value="TreeGrafter"/>
</dbReference>
<dbReference type="SMART" id="SM00278">
    <property type="entry name" value="HhH1"/>
    <property type="match status" value="2"/>
</dbReference>
<accession>A0A2S9QRV0</accession>
<dbReference type="InterPro" id="IPR019554">
    <property type="entry name" value="Soluble_ligand-bd"/>
</dbReference>
<dbReference type="Pfam" id="PF10531">
    <property type="entry name" value="SLBB"/>
    <property type="match status" value="1"/>
</dbReference>
<dbReference type="Pfam" id="PF12836">
    <property type="entry name" value="HHH_3"/>
    <property type="match status" value="1"/>
</dbReference>
<feature type="domain" description="Helix-hairpin-helix DNA-binding motif class 1" evidence="2">
    <location>
        <begin position="162"/>
        <end position="181"/>
    </location>
</feature>
<dbReference type="PANTHER" id="PTHR21180">
    <property type="entry name" value="ENDONUCLEASE/EXONUCLEASE/PHOSPHATASE FAMILY DOMAIN-CONTAINING PROTEIN 1"/>
    <property type="match status" value="1"/>
</dbReference>
<dbReference type="Gene3D" id="3.10.560.10">
    <property type="entry name" value="Outer membrane lipoprotein wza domain like"/>
    <property type="match status" value="1"/>
</dbReference>
<dbReference type="PANTHER" id="PTHR21180:SF32">
    <property type="entry name" value="ENDONUCLEASE_EXONUCLEASE_PHOSPHATASE FAMILY DOMAIN-CONTAINING PROTEIN 1"/>
    <property type="match status" value="1"/>
</dbReference>
<gene>
    <name evidence="3" type="ORF">B4915_04180</name>
</gene>
<protein>
    <recommendedName>
        <fullName evidence="2">Helix-hairpin-helix DNA-binding motif class 1 domain-containing protein</fullName>
    </recommendedName>
</protein>
<dbReference type="InterPro" id="IPR051675">
    <property type="entry name" value="Endo/Exo/Phosphatase_dom_1"/>
</dbReference>
<feature type="compositionally biased region" description="Low complexity" evidence="1">
    <location>
        <begin position="15"/>
        <end position="24"/>
    </location>
</feature>
<dbReference type="EMBL" id="MWZD01000013">
    <property type="protein sequence ID" value="PRI12292.1"/>
    <property type="molecule type" value="Genomic_DNA"/>
</dbReference>
<evidence type="ECO:0000313" key="3">
    <source>
        <dbReference type="EMBL" id="PRI12292.1"/>
    </source>
</evidence>
<sequence length="184" mass="17366">MLETEGAPAAEQDADPSGGPTADGAAGGGELLVHVVGEVSLPGVVELPAGSRVADAIEAAGGASDAAVLSAVNLARVLVDGEQLLVPNAEQIAAGAGAAGGAGAAAGAPSAVGSAAGGVAGGLVDLNAADAATLETLPRVGPALAQRIIDWREANGGFASVEQLMEVSGIGAKTFEGLAGQVTV</sequence>
<dbReference type="Proteomes" id="UP000238650">
    <property type="component" value="Unassembled WGS sequence"/>
</dbReference>
<dbReference type="Gene3D" id="1.10.150.280">
    <property type="entry name" value="AF1531-like domain"/>
    <property type="match status" value="1"/>
</dbReference>
<organism evidence="3 4">
    <name type="scientific">Leucobacter massiliensis</name>
    <dbReference type="NCBI Taxonomy" id="1686285"/>
    <lineage>
        <taxon>Bacteria</taxon>
        <taxon>Bacillati</taxon>
        <taxon>Actinomycetota</taxon>
        <taxon>Actinomycetes</taxon>
        <taxon>Micrococcales</taxon>
        <taxon>Microbacteriaceae</taxon>
        <taxon>Leucobacter</taxon>
    </lineage>
</organism>
<dbReference type="GO" id="GO:0006281">
    <property type="term" value="P:DNA repair"/>
    <property type="evidence" value="ECO:0007669"/>
    <property type="project" value="InterPro"/>
</dbReference>